<evidence type="ECO:0000313" key="3">
    <source>
        <dbReference type="EnsemblProtists" id="EOD05920"/>
    </source>
</evidence>
<dbReference type="EnsemblProtists" id="EOD05920">
    <property type="protein sequence ID" value="EOD05920"/>
    <property type="gene ID" value="EMIHUDRAFT_438823"/>
</dbReference>
<dbReference type="PROSITE" id="PS51471">
    <property type="entry name" value="FE2OG_OXY"/>
    <property type="match status" value="1"/>
</dbReference>
<dbReference type="RefSeq" id="XP_005758349.1">
    <property type="nucleotide sequence ID" value="XM_005758292.1"/>
</dbReference>
<evidence type="ECO:0000256" key="1">
    <source>
        <dbReference type="RuleBase" id="RU003682"/>
    </source>
</evidence>
<keyword evidence="1" id="KW-0560">Oxidoreductase</keyword>
<name>A0A0D3I3T5_EMIH1</name>
<dbReference type="Proteomes" id="UP000013827">
    <property type="component" value="Unassembled WGS sequence"/>
</dbReference>
<dbReference type="KEGG" id="ehx:EMIHUDRAFT_438823"/>
<evidence type="ECO:0000313" key="4">
    <source>
        <dbReference type="Proteomes" id="UP000013827"/>
    </source>
</evidence>
<comment type="similarity">
    <text evidence="1">Belongs to the iron/ascorbate-dependent oxidoreductase family.</text>
</comment>
<dbReference type="Gene3D" id="2.60.120.590">
    <property type="entry name" value="Alpha-ketoglutarate-dependent dioxygenase AlkB-like"/>
    <property type="match status" value="1"/>
</dbReference>
<keyword evidence="1" id="KW-0479">Metal-binding</keyword>
<evidence type="ECO:0000259" key="2">
    <source>
        <dbReference type="PROSITE" id="PS51471"/>
    </source>
</evidence>
<dbReference type="AlphaFoldDB" id="A0A0D3I3T5"/>
<proteinExistence type="inferred from homology"/>
<dbReference type="GO" id="GO:0046872">
    <property type="term" value="F:metal ion binding"/>
    <property type="evidence" value="ECO:0007669"/>
    <property type="project" value="UniProtKB-KW"/>
</dbReference>
<feature type="domain" description="Fe2OG dioxygenase" evidence="2">
    <location>
        <begin position="246"/>
        <end position="335"/>
    </location>
</feature>
<dbReference type="InterPro" id="IPR005123">
    <property type="entry name" value="Oxoglu/Fe-dep_dioxygenase_dom"/>
</dbReference>
<reference evidence="3" key="2">
    <citation type="submission" date="2024-10" db="UniProtKB">
        <authorList>
            <consortium name="EnsemblProtists"/>
        </authorList>
    </citation>
    <scope>IDENTIFICATION</scope>
</reference>
<accession>A0A0D3I3T5</accession>
<protein>
    <recommendedName>
        <fullName evidence="2">Fe2OG dioxygenase domain-containing protein</fullName>
    </recommendedName>
</protein>
<dbReference type="PaxDb" id="2903-EOD05920"/>
<dbReference type="HOGENOM" id="CLU_812424_0_0_1"/>
<organism evidence="3 4">
    <name type="scientific">Emiliania huxleyi (strain CCMP1516)</name>
    <dbReference type="NCBI Taxonomy" id="280463"/>
    <lineage>
        <taxon>Eukaryota</taxon>
        <taxon>Haptista</taxon>
        <taxon>Haptophyta</taxon>
        <taxon>Prymnesiophyceae</taxon>
        <taxon>Isochrysidales</taxon>
        <taxon>Noelaerhabdaceae</taxon>
        <taxon>Emiliania</taxon>
    </lineage>
</organism>
<keyword evidence="4" id="KW-1185">Reference proteome</keyword>
<dbReference type="SUPFAM" id="SSF51197">
    <property type="entry name" value="Clavaminate synthase-like"/>
    <property type="match status" value="1"/>
</dbReference>
<reference evidence="4" key="1">
    <citation type="journal article" date="2013" name="Nature">
        <title>Pan genome of the phytoplankton Emiliania underpins its global distribution.</title>
        <authorList>
            <person name="Read B.A."/>
            <person name="Kegel J."/>
            <person name="Klute M.J."/>
            <person name="Kuo A."/>
            <person name="Lefebvre S.C."/>
            <person name="Maumus F."/>
            <person name="Mayer C."/>
            <person name="Miller J."/>
            <person name="Monier A."/>
            <person name="Salamov A."/>
            <person name="Young J."/>
            <person name="Aguilar M."/>
            <person name="Claverie J.M."/>
            <person name="Frickenhaus S."/>
            <person name="Gonzalez K."/>
            <person name="Herman E.K."/>
            <person name="Lin Y.C."/>
            <person name="Napier J."/>
            <person name="Ogata H."/>
            <person name="Sarno A.F."/>
            <person name="Shmutz J."/>
            <person name="Schroeder D."/>
            <person name="de Vargas C."/>
            <person name="Verret F."/>
            <person name="von Dassow P."/>
            <person name="Valentin K."/>
            <person name="Van de Peer Y."/>
            <person name="Wheeler G."/>
            <person name="Dacks J.B."/>
            <person name="Delwiche C.F."/>
            <person name="Dyhrman S.T."/>
            <person name="Glockner G."/>
            <person name="John U."/>
            <person name="Richards T."/>
            <person name="Worden A.Z."/>
            <person name="Zhang X."/>
            <person name="Grigoriev I.V."/>
            <person name="Allen A.E."/>
            <person name="Bidle K."/>
            <person name="Borodovsky M."/>
            <person name="Bowler C."/>
            <person name="Brownlee C."/>
            <person name="Cock J.M."/>
            <person name="Elias M."/>
            <person name="Gladyshev V.N."/>
            <person name="Groth M."/>
            <person name="Guda C."/>
            <person name="Hadaegh A."/>
            <person name="Iglesias-Rodriguez M.D."/>
            <person name="Jenkins J."/>
            <person name="Jones B.M."/>
            <person name="Lawson T."/>
            <person name="Leese F."/>
            <person name="Lindquist E."/>
            <person name="Lobanov A."/>
            <person name="Lomsadze A."/>
            <person name="Malik S.B."/>
            <person name="Marsh M.E."/>
            <person name="Mackinder L."/>
            <person name="Mock T."/>
            <person name="Mueller-Roeber B."/>
            <person name="Pagarete A."/>
            <person name="Parker M."/>
            <person name="Probert I."/>
            <person name="Quesneville H."/>
            <person name="Raines C."/>
            <person name="Rensing S.A."/>
            <person name="Riano-Pachon D.M."/>
            <person name="Richier S."/>
            <person name="Rokitta S."/>
            <person name="Shiraiwa Y."/>
            <person name="Soanes D.M."/>
            <person name="van der Giezen M."/>
            <person name="Wahlund T.M."/>
            <person name="Williams B."/>
            <person name="Wilson W."/>
            <person name="Wolfe G."/>
            <person name="Wurch L.L."/>
        </authorList>
    </citation>
    <scope>NUCLEOTIDE SEQUENCE</scope>
</reference>
<sequence>MPAVYVRNRLRAATVWGLEALVRRSEPAYERQAVLHVAARPWDPAPCGAANAVAHPDVGGLWFMRQAVPPAAVAAIRALVEAAVSAPRNRGVHAQVEAAGREVAALLEAASKQPAGSEAFIEAHEQAAVAMRRRDALRAAAAQLPAPPPPKRTPREWEWYEFEPGRWMAPMLAHPADGGIASLAARRRHLSNFEVFGDAPVDEWLCLASLQEGTAAGSAERRGCEWLRWLQRELPRRLPCVGAVDEPLAVFHQLQYLQRGCAISAHVDAPTPPADVVATLSLGTGLHDTVRVGSARVRLRPGDLYAIAGPARWEETHEVHPSTSDRLSLTVRFASQSELQNC</sequence>
<dbReference type="GO" id="GO:0016491">
    <property type="term" value="F:oxidoreductase activity"/>
    <property type="evidence" value="ECO:0007669"/>
    <property type="project" value="UniProtKB-KW"/>
</dbReference>
<dbReference type="GeneID" id="17252133"/>
<keyword evidence="1" id="KW-0408">Iron</keyword>
<dbReference type="InterPro" id="IPR037151">
    <property type="entry name" value="AlkB-like_sf"/>
</dbReference>